<feature type="transmembrane region" description="Helical" evidence="6">
    <location>
        <begin position="439"/>
        <end position="464"/>
    </location>
</feature>
<name>A0A345P938_9GAMM</name>
<feature type="transmembrane region" description="Helical" evidence="6">
    <location>
        <begin position="273"/>
        <end position="298"/>
    </location>
</feature>
<dbReference type="InterPro" id="IPR036259">
    <property type="entry name" value="MFS_trans_sf"/>
</dbReference>
<dbReference type="InterPro" id="IPR011701">
    <property type="entry name" value="MFS"/>
</dbReference>
<dbReference type="EMBL" id="CP031222">
    <property type="protein sequence ID" value="AXI03797.1"/>
    <property type="molecule type" value="Genomic_DNA"/>
</dbReference>
<evidence type="ECO:0000256" key="2">
    <source>
        <dbReference type="ARBA" id="ARBA00022448"/>
    </source>
</evidence>
<dbReference type="PROSITE" id="PS50850">
    <property type="entry name" value="MFS"/>
    <property type="match status" value="1"/>
</dbReference>
<comment type="subcellular location">
    <subcellularLocation>
        <location evidence="1">Endomembrane system</location>
        <topology evidence="1">Multi-pass membrane protein</topology>
    </subcellularLocation>
</comment>
<evidence type="ECO:0000313" key="8">
    <source>
        <dbReference type="EMBL" id="AXI03797.1"/>
    </source>
</evidence>
<accession>A0A345P938</accession>
<feature type="transmembrane region" description="Helical" evidence="6">
    <location>
        <begin position="143"/>
        <end position="165"/>
    </location>
</feature>
<dbReference type="GO" id="GO:0022857">
    <property type="term" value="F:transmembrane transporter activity"/>
    <property type="evidence" value="ECO:0007669"/>
    <property type="project" value="InterPro"/>
</dbReference>
<feature type="transmembrane region" description="Helical" evidence="6">
    <location>
        <begin position="310"/>
        <end position="331"/>
    </location>
</feature>
<dbReference type="GO" id="GO:0012505">
    <property type="term" value="C:endomembrane system"/>
    <property type="evidence" value="ECO:0007669"/>
    <property type="project" value="UniProtKB-SubCell"/>
</dbReference>
<dbReference type="InterPro" id="IPR020846">
    <property type="entry name" value="MFS_dom"/>
</dbReference>
<feature type="transmembrane region" description="Helical" evidence="6">
    <location>
        <begin position="409"/>
        <end position="427"/>
    </location>
</feature>
<evidence type="ECO:0000256" key="4">
    <source>
        <dbReference type="ARBA" id="ARBA00022989"/>
    </source>
</evidence>
<dbReference type="PRINTS" id="PR01036">
    <property type="entry name" value="TCRTETB"/>
</dbReference>
<evidence type="ECO:0000256" key="5">
    <source>
        <dbReference type="ARBA" id="ARBA00023136"/>
    </source>
</evidence>
<proteinExistence type="predicted"/>
<feature type="transmembrane region" description="Helical" evidence="6">
    <location>
        <begin position="88"/>
        <end position="104"/>
    </location>
</feature>
<reference evidence="8 9" key="1">
    <citation type="submission" date="2018-07" db="EMBL/GenBank/DDBJ databases">
        <title>Genome sequencing of Moraxellaceae gen. HYN0046.</title>
        <authorList>
            <person name="Kim M."/>
            <person name="Yi H."/>
        </authorList>
    </citation>
    <scope>NUCLEOTIDE SEQUENCE [LARGE SCALE GENOMIC DNA]</scope>
    <source>
        <strain evidence="8 9">HYN0046</strain>
    </source>
</reference>
<keyword evidence="2" id="KW-0813">Transport</keyword>
<feature type="transmembrane region" description="Helical" evidence="6">
    <location>
        <begin position="171"/>
        <end position="193"/>
    </location>
</feature>
<dbReference type="SUPFAM" id="SSF103473">
    <property type="entry name" value="MFS general substrate transporter"/>
    <property type="match status" value="1"/>
</dbReference>
<organism evidence="8 9">
    <name type="scientific">Aquirhabdus parva</name>
    <dbReference type="NCBI Taxonomy" id="2283318"/>
    <lineage>
        <taxon>Bacteria</taxon>
        <taxon>Pseudomonadati</taxon>
        <taxon>Pseudomonadota</taxon>
        <taxon>Gammaproteobacteria</taxon>
        <taxon>Moraxellales</taxon>
        <taxon>Moraxellaceae</taxon>
        <taxon>Aquirhabdus</taxon>
    </lineage>
</organism>
<dbReference type="AlphaFoldDB" id="A0A345P938"/>
<dbReference type="Proteomes" id="UP000253940">
    <property type="component" value="Chromosome"/>
</dbReference>
<dbReference type="GO" id="GO:0005886">
    <property type="term" value="C:plasma membrane"/>
    <property type="evidence" value="ECO:0007669"/>
    <property type="project" value="TreeGrafter"/>
</dbReference>
<evidence type="ECO:0000259" key="7">
    <source>
        <dbReference type="PROSITE" id="PS50850"/>
    </source>
</evidence>
<dbReference type="Gene3D" id="1.20.1250.20">
    <property type="entry name" value="MFS general substrate transporter like domains"/>
    <property type="match status" value="1"/>
</dbReference>
<feature type="transmembrane region" description="Helical" evidence="6">
    <location>
        <begin position="54"/>
        <end position="76"/>
    </location>
</feature>
<keyword evidence="3 6" id="KW-0812">Transmembrane</keyword>
<keyword evidence="5 6" id="KW-0472">Membrane</keyword>
<dbReference type="PANTHER" id="PTHR23501:SF191">
    <property type="entry name" value="VACUOLAR BASIC AMINO ACID TRANSPORTER 4"/>
    <property type="match status" value="1"/>
</dbReference>
<sequence length="470" mass="49550">MTSVTQSHLSESALQTRPLLTALAMFALFLAAMDSTAVSTLLPYIKGQFQDQTLYPWLLSGFILASVLVTPVAGVLSDRLGEKRTMQTALGLFLIGSIAIGYAPSISTLIAARVLQGIGAGAIMVTTYVIIGKLYSNQERGKMQGLLSLVWGVAAIVGPMLGALIQEYWGWQMVFLLNVPLCAVIIVMIALLYPNKPVASQGAKIDALTLISFAGLLGGILLLIMAHSLQLGPLVSHILAVIVLVSLIIQVVRIRGNQSRSLVPVAFLRERRFVIPALLTALASIALYATVTLLPLYLSGSKHLSAIEGGFLVMASALGWVVGSAVCGGLISKTNFRITAIIGAVLLVIGVGVLHLLDSTASNAYFAFAQVCIGLGIGFCATTTLVLVQNQSPLASIGGFTSAVQLCRNLGAVVGINVVTALQIMSLRHLETSHSANAWSLSFANSFTVLLYLTIAALVLALLMPKQAQQ</sequence>
<gene>
    <name evidence="8" type="ORF">HYN46_13720</name>
</gene>
<dbReference type="PANTHER" id="PTHR23501">
    <property type="entry name" value="MAJOR FACILITATOR SUPERFAMILY"/>
    <property type="match status" value="1"/>
</dbReference>
<dbReference type="KEGG" id="mbah:HYN46_13720"/>
<feature type="transmembrane region" description="Helical" evidence="6">
    <location>
        <begin position="110"/>
        <end position="131"/>
    </location>
</feature>
<feature type="transmembrane region" description="Helical" evidence="6">
    <location>
        <begin position="363"/>
        <end position="388"/>
    </location>
</feature>
<evidence type="ECO:0000313" key="9">
    <source>
        <dbReference type="Proteomes" id="UP000253940"/>
    </source>
</evidence>
<feature type="domain" description="Major facilitator superfamily (MFS) profile" evidence="7">
    <location>
        <begin position="20"/>
        <end position="469"/>
    </location>
</feature>
<feature type="transmembrane region" description="Helical" evidence="6">
    <location>
        <begin position="205"/>
        <end position="228"/>
    </location>
</feature>
<evidence type="ECO:0000256" key="6">
    <source>
        <dbReference type="SAM" id="Phobius"/>
    </source>
</evidence>
<dbReference type="Gene3D" id="1.20.1720.10">
    <property type="entry name" value="Multidrug resistance protein D"/>
    <property type="match status" value="1"/>
</dbReference>
<dbReference type="OrthoDB" id="9812221at2"/>
<keyword evidence="4 6" id="KW-1133">Transmembrane helix</keyword>
<protein>
    <submittedName>
        <fullName evidence="8">MFS transporter</fullName>
    </submittedName>
</protein>
<dbReference type="Pfam" id="PF07690">
    <property type="entry name" value="MFS_1"/>
    <property type="match status" value="1"/>
</dbReference>
<evidence type="ECO:0000256" key="3">
    <source>
        <dbReference type="ARBA" id="ARBA00022692"/>
    </source>
</evidence>
<feature type="transmembrane region" description="Helical" evidence="6">
    <location>
        <begin position="20"/>
        <end position="42"/>
    </location>
</feature>
<evidence type="ECO:0000256" key="1">
    <source>
        <dbReference type="ARBA" id="ARBA00004127"/>
    </source>
</evidence>
<keyword evidence="9" id="KW-1185">Reference proteome</keyword>
<dbReference type="RefSeq" id="WP_114899905.1">
    <property type="nucleotide sequence ID" value="NZ_CP031222.1"/>
</dbReference>
<feature type="transmembrane region" description="Helical" evidence="6">
    <location>
        <begin position="234"/>
        <end position="252"/>
    </location>
</feature>
<feature type="transmembrane region" description="Helical" evidence="6">
    <location>
        <begin position="338"/>
        <end position="357"/>
    </location>
</feature>